<accession>A0ABD3IKC5</accession>
<feature type="compositionally biased region" description="Polar residues" evidence="5">
    <location>
        <begin position="762"/>
        <end position="773"/>
    </location>
</feature>
<feature type="compositionally biased region" description="Low complexity" evidence="5">
    <location>
        <begin position="234"/>
        <end position="243"/>
    </location>
</feature>
<evidence type="ECO:0000313" key="7">
    <source>
        <dbReference type="EMBL" id="KAL3715390.1"/>
    </source>
</evidence>
<evidence type="ECO:0000256" key="4">
    <source>
        <dbReference type="PROSITE-ProRule" id="PRU00176"/>
    </source>
</evidence>
<feature type="compositionally biased region" description="Polar residues" evidence="5">
    <location>
        <begin position="271"/>
        <end position="284"/>
    </location>
</feature>
<dbReference type="SUPFAM" id="SSF54928">
    <property type="entry name" value="RNA-binding domain, RBD"/>
    <property type="match status" value="1"/>
</dbReference>
<feature type="region of interest" description="Disordered" evidence="5">
    <location>
        <begin position="822"/>
        <end position="847"/>
    </location>
</feature>
<keyword evidence="2 4" id="KW-0694">RNA-binding</keyword>
<comment type="caution">
    <text evidence="7">The sequence shown here is derived from an EMBL/GenBank/DDBJ whole genome shotgun (WGS) entry which is preliminary data.</text>
</comment>
<proteinExistence type="predicted"/>
<feature type="domain" description="RRM" evidence="6">
    <location>
        <begin position="159"/>
        <end position="232"/>
    </location>
</feature>
<feature type="region of interest" description="Disordered" evidence="5">
    <location>
        <begin position="107"/>
        <end position="150"/>
    </location>
</feature>
<organism evidence="7 8">
    <name type="scientific">Eucalyptus globulus</name>
    <name type="common">Tasmanian blue gum</name>
    <dbReference type="NCBI Taxonomy" id="34317"/>
    <lineage>
        <taxon>Eukaryota</taxon>
        <taxon>Viridiplantae</taxon>
        <taxon>Streptophyta</taxon>
        <taxon>Embryophyta</taxon>
        <taxon>Tracheophyta</taxon>
        <taxon>Spermatophyta</taxon>
        <taxon>Magnoliopsida</taxon>
        <taxon>eudicotyledons</taxon>
        <taxon>Gunneridae</taxon>
        <taxon>Pentapetalae</taxon>
        <taxon>rosids</taxon>
        <taxon>malvids</taxon>
        <taxon>Myrtales</taxon>
        <taxon>Myrtaceae</taxon>
        <taxon>Myrtoideae</taxon>
        <taxon>Eucalypteae</taxon>
        <taxon>Eucalyptus</taxon>
    </lineage>
</organism>
<name>A0ABD3IKC5_EUCGL</name>
<feature type="compositionally biased region" description="Basic and acidic residues" evidence="5">
    <location>
        <begin position="1"/>
        <end position="18"/>
    </location>
</feature>
<dbReference type="SMART" id="SM00360">
    <property type="entry name" value="RRM"/>
    <property type="match status" value="2"/>
</dbReference>
<evidence type="ECO:0000256" key="2">
    <source>
        <dbReference type="ARBA" id="ARBA00022884"/>
    </source>
</evidence>
<dbReference type="Proteomes" id="UP001634007">
    <property type="component" value="Unassembled WGS sequence"/>
</dbReference>
<evidence type="ECO:0000256" key="3">
    <source>
        <dbReference type="ARBA" id="ARBA00023242"/>
    </source>
</evidence>
<dbReference type="InterPro" id="IPR000504">
    <property type="entry name" value="RRM_dom"/>
</dbReference>
<dbReference type="FunFam" id="3.30.70.330:FF:000522">
    <property type="entry name" value="RNA recognition motif (RRM)-containing protein"/>
    <property type="match status" value="1"/>
</dbReference>
<dbReference type="GO" id="GO:0003723">
    <property type="term" value="F:RNA binding"/>
    <property type="evidence" value="ECO:0007669"/>
    <property type="project" value="UniProtKB-UniRule"/>
</dbReference>
<evidence type="ECO:0000259" key="6">
    <source>
        <dbReference type="PROSITE" id="PS50102"/>
    </source>
</evidence>
<dbReference type="PANTHER" id="PTHR23189">
    <property type="entry name" value="RNA RECOGNITION MOTIF-CONTAINING"/>
    <property type="match status" value="1"/>
</dbReference>
<feature type="compositionally biased region" description="Basic and acidic residues" evidence="5">
    <location>
        <begin position="290"/>
        <end position="300"/>
    </location>
</feature>
<dbReference type="InterPro" id="IPR012921">
    <property type="entry name" value="SPOC_C"/>
</dbReference>
<sequence>MSGRIGGRERSRRLEDRNSSGQSSAPPSRHLWVGNLSHSISEGDLVRPFLEFGELDSVAFQPGRSYAFINFKTDEGAIAALDALRGSPLAGNPLRIEFAKDKSSVSSRNEEYYEHHSEQRPSSRESPLLHKDSRVRHASPDPFHLDRPKMNDKAAEPSEVLWIGFPASLKVDETILRKAFSPFGEIEKITTFPGRTYAFVRFINLISACRAKETLQGNLFGNPRVHICYAKNESGSSSGGRSSITGPLSPRYQSNGRHGSMESFWHDRDNTSLTGNPSVRSPHTFTDLDSEGHDGYEFSRKGNLRRSGFSSLEHRRFGEEESESRPSHSVYEFRGSPKRDWNAHLPYTTQGFSQTGAFYEDQWDIPEEVDILHGPKRLKGDAYPPDNELPEFQLSDLRRENQVFSHVLSDSVRSDPYGIDYEQMVGSDHPRASYENIQIGSGSLPTANVERKRITPEIKQSSTKEWKWEGTIAKGGSPVCRARCFPVGKVLDILLPKFLDCTARTGLEMLAKHYYQASATWVVFFVPGTDADIGFYNEFMHYLEEKQRAAVAKLDERNTLFLVPPSDFSEKVLKVPGKLSISGVILRLEQPSSKFGAVYHPDELKDPKLVPFHEDSLYPKPSTPSGTQFLETGKLGPRNRYLAVDAAPCVPSVPFSTSLNARTSRYDTHSEDRDEYLPQHQNIPQSNLHYLATSSSTRSAQLQLPSSTVDSIPRMVQSSANSGLPLSGNNNMPVRERETLVQSSTPLPSLQPEQLSKLASLLGQQRQSGSVPNISGGKSDGYGSQDVTTTSSELPVSHFGEIQPFHHHQHPQHLLNLSAASKEVQAGAQGSQQVSSTGSLEAEADPQKRLQATLQLAAALLQQIQQGHKGS</sequence>
<dbReference type="PROSITE" id="PS50102">
    <property type="entry name" value="RRM"/>
    <property type="match status" value="2"/>
</dbReference>
<keyword evidence="8" id="KW-1185">Reference proteome</keyword>
<evidence type="ECO:0000256" key="1">
    <source>
        <dbReference type="ARBA" id="ARBA00004123"/>
    </source>
</evidence>
<dbReference type="GO" id="GO:0005634">
    <property type="term" value="C:nucleus"/>
    <property type="evidence" value="ECO:0007669"/>
    <property type="project" value="UniProtKB-SubCell"/>
</dbReference>
<evidence type="ECO:0000313" key="8">
    <source>
        <dbReference type="Proteomes" id="UP001634007"/>
    </source>
</evidence>
<dbReference type="AlphaFoldDB" id="A0ABD3IKC5"/>
<feature type="compositionally biased region" description="Basic and acidic residues" evidence="5">
    <location>
        <begin position="107"/>
        <end position="132"/>
    </location>
</feature>
<feature type="region of interest" description="Disordered" evidence="5">
    <location>
        <begin position="762"/>
        <end position="791"/>
    </location>
</feature>
<gene>
    <name evidence="7" type="ORF">ACJRO7_007165</name>
</gene>
<feature type="domain" description="RRM" evidence="6">
    <location>
        <begin position="29"/>
        <end position="101"/>
    </location>
</feature>
<dbReference type="InterPro" id="IPR012677">
    <property type="entry name" value="Nucleotide-bd_a/b_plait_sf"/>
</dbReference>
<dbReference type="CDD" id="cd00590">
    <property type="entry name" value="RRM_SF"/>
    <property type="match status" value="2"/>
</dbReference>
<keyword evidence="3" id="KW-0539">Nucleus</keyword>
<dbReference type="Gene3D" id="3.30.70.330">
    <property type="match status" value="2"/>
</dbReference>
<dbReference type="Pfam" id="PF00076">
    <property type="entry name" value="RRM_1"/>
    <property type="match status" value="2"/>
</dbReference>
<protein>
    <recommendedName>
        <fullName evidence="6">RRM domain-containing protein</fullName>
    </recommendedName>
</protein>
<feature type="region of interest" description="Disordered" evidence="5">
    <location>
        <begin position="233"/>
        <end position="300"/>
    </location>
</feature>
<comment type="subcellular location">
    <subcellularLocation>
        <location evidence="1">Nucleus</location>
    </subcellularLocation>
</comment>
<dbReference type="InterPro" id="IPR035979">
    <property type="entry name" value="RBD_domain_sf"/>
</dbReference>
<evidence type="ECO:0000256" key="5">
    <source>
        <dbReference type="SAM" id="MobiDB-lite"/>
    </source>
</evidence>
<dbReference type="EMBL" id="JBJKBG010000011">
    <property type="protein sequence ID" value="KAL3715390.1"/>
    <property type="molecule type" value="Genomic_DNA"/>
</dbReference>
<feature type="compositionally biased region" description="Low complexity" evidence="5">
    <location>
        <begin position="824"/>
        <end position="839"/>
    </location>
</feature>
<dbReference type="Pfam" id="PF07744">
    <property type="entry name" value="SPOC"/>
    <property type="match status" value="1"/>
</dbReference>
<reference evidence="7 8" key="1">
    <citation type="submission" date="2024-11" db="EMBL/GenBank/DDBJ databases">
        <title>Chromosome-level genome assembly of Eucalyptus globulus Labill. provides insights into its genome evolution.</title>
        <authorList>
            <person name="Li X."/>
        </authorList>
    </citation>
    <scope>NUCLEOTIDE SEQUENCE [LARGE SCALE GENOMIC DNA]</scope>
    <source>
        <strain evidence="7">CL2024</strain>
        <tissue evidence="7">Fresh tender leaves</tissue>
    </source>
</reference>
<dbReference type="CDD" id="cd21546">
    <property type="entry name" value="SPOC_FPA-like"/>
    <property type="match status" value="1"/>
</dbReference>
<feature type="region of interest" description="Disordered" evidence="5">
    <location>
        <begin position="1"/>
        <end position="30"/>
    </location>
</feature>